<keyword evidence="3" id="KW-1185">Reference proteome</keyword>
<evidence type="ECO:0000313" key="3">
    <source>
        <dbReference type="Proteomes" id="UP000187283"/>
    </source>
</evidence>
<dbReference type="Proteomes" id="UP000187283">
    <property type="component" value="Unassembled WGS sequence"/>
</dbReference>
<keyword evidence="1" id="KW-1133">Transmembrane helix</keyword>
<accession>A0A1R1YA00</accession>
<evidence type="ECO:0000256" key="1">
    <source>
        <dbReference type="SAM" id="Phobius"/>
    </source>
</evidence>
<name>A0A1R1YA00_9FUNG</name>
<reference evidence="2 3" key="1">
    <citation type="submission" date="2017-01" db="EMBL/GenBank/DDBJ databases">
        <authorList>
            <person name="Mah S.A."/>
            <person name="Swanson W.J."/>
            <person name="Moy G.W."/>
            <person name="Vacquier V.D."/>
        </authorList>
    </citation>
    <scope>NUCLEOTIDE SEQUENCE [LARGE SCALE GENOMIC DNA]</scope>
    <source>
        <strain evidence="2 3">GSMNP</strain>
    </source>
</reference>
<organism evidence="2 3">
    <name type="scientific">Smittium culicis</name>
    <dbReference type="NCBI Taxonomy" id="133412"/>
    <lineage>
        <taxon>Eukaryota</taxon>
        <taxon>Fungi</taxon>
        <taxon>Fungi incertae sedis</taxon>
        <taxon>Zoopagomycota</taxon>
        <taxon>Kickxellomycotina</taxon>
        <taxon>Harpellomycetes</taxon>
        <taxon>Harpellales</taxon>
        <taxon>Legeriomycetaceae</taxon>
        <taxon>Smittium</taxon>
    </lineage>
</organism>
<comment type="caution">
    <text evidence="2">The sequence shown here is derived from an EMBL/GenBank/DDBJ whole genome shotgun (WGS) entry which is preliminary data.</text>
</comment>
<feature type="transmembrane region" description="Helical" evidence="1">
    <location>
        <begin position="12"/>
        <end position="32"/>
    </location>
</feature>
<gene>
    <name evidence="2" type="ORF">AYI70_g2072</name>
</gene>
<protein>
    <submittedName>
        <fullName evidence="2">Uncharacterized protein</fullName>
    </submittedName>
</protein>
<dbReference type="EMBL" id="LSSN01000484">
    <property type="protein sequence ID" value="OMJ23714.1"/>
    <property type="molecule type" value="Genomic_DNA"/>
</dbReference>
<keyword evidence="1" id="KW-0472">Membrane</keyword>
<sequence length="96" mass="10657">MLSAVNKCRLHFLHLAIFGWFITLLIASNIFAPDPACWLPELATSLLSPSIAELFCAPDDTVTPFPELFCAFDAETLAFSGSSAWIIWCKFPLSKF</sequence>
<evidence type="ECO:0000313" key="2">
    <source>
        <dbReference type="EMBL" id="OMJ23714.1"/>
    </source>
</evidence>
<keyword evidence="1" id="KW-0812">Transmembrane</keyword>
<dbReference type="AlphaFoldDB" id="A0A1R1YA00"/>
<proteinExistence type="predicted"/>